<dbReference type="EMBL" id="FOUP01000024">
    <property type="protein sequence ID" value="SFO75933.1"/>
    <property type="molecule type" value="Genomic_DNA"/>
</dbReference>
<feature type="transmembrane region" description="Helical" evidence="1">
    <location>
        <begin position="384"/>
        <end position="404"/>
    </location>
</feature>
<evidence type="ECO:0000313" key="5">
    <source>
        <dbReference type="Proteomes" id="UP000270697"/>
    </source>
</evidence>
<keyword evidence="1" id="KW-0812">Transmembrane</keyword>
<sequence length="421" mass="43480">MSTSVATATEQTLPISRVEPPQAPTLRWRVLAIAAIVVAAFNARTAVTAVGAALPELRAALGLGTVAVAVLTALPCLCIAATTFLVPFLRRRMGTLTSVVVFLGALMAGQAVRIAHGQWQLLAGTVLACCAIGGLQVLLPAVCQQVGGPHAAALTTLSASVIGAGAATATATTPWLTEIGGWRTGLGFWILPVVAALLLWSPLSQSSAARTPAPAISRGRRSLLRSARAWYLTMFMGLQSLQALSLLSWQPVLLRTTGIGPGHAAALSAGTLVVSIVSSAIITASCYRNARYIGTWMVLTTGSGGIGLLGLLVAPNFEPVLWAGLLGVGMSALAPAMAAIPAHTTDSGETTRLSAMTQGYGYLLAALGPALMGALTDVATTTDWALTALLFFSLVQFLFASLAARRPHDLHAADLEWSTMR</sequence>
<dbReference type="PANTHER" id="PTHR23523">
    <property type="match status" value="1"/>
</dbReference>
<feature type="transmembrane region" description="Helical" evidence="1">
    <location>
        <begin position="60"/>
        <end position="86"/>
    </location>
</feature>
<protein>
    <submittedName>
        <fullName evidence="2">CP family cyanate transporter-like MFS transporter</fullName>
    </submittedName>
    <submittedName>
        <fullName evidence="3">MFS transporter, CP family, cyanate transporter</fullName>
    </submittedName>
</protein>
<keyword evidence="1" id="KW-0472">Membrane</keyword>
<dbReference type="RefSeq" id="WP_093159324.1">
    <property type="nucleotide sequence ID" value="NZ_FOUP01000024.1"/>
</dbReference>
<proteinExistence type="predicted"/>
<feature type="transmembrane region" description="Helical" evidence="1">
    <location>
        <begin position="182"/>
        <end position="200"/>
    </location>
</feature>
<name>A0A1I5JTU3_9PSEU</name>
<dbReference type="STRING" id="455193.SAMN05421805_1245"/>
<organism evidence="3 4">
    <name type="scientific">Saccharopolyspora antimicrobica</name>
    <dbReference type="NCBI Taxonomy" id="455193"/>
    <lineage>
        <taxon>Bacteria</taxon>
        <taxon>Bacillati</taxon>
        <taxon>Actinomycetota</taxon>
        <taxon>Actinomycetes</taxon>
        <taxon>Pseudonocardiales</taxon>
        <taxon>Pseudonocardiaceae</taxon>
        <taxon>Saccharopolyspora</taxon>
    </lineage>
</organism>
<feature type="transmembrane region" description="Helical" evidence="1">
    <location>
        <begin position="296"/>
        <end position="314"/>
    </location>
</feature>
<feature type="transmembrane region" description="Helical" evidence="1">
    <location>
        <begin position="229"/>
        <end position="252"/>
    </location>
</feature>
<gene>
    <name evidence="2" type="ORF">ATL45_5303</name>
    <name evidence="3" type="ORF">SAMN05421805_1245</name>
</gene>
<keyword evidence="5" id="KW-1185">Reference proteome</keyword>
<reference evidence="2 5" key="2">
    <citation type="submission" date="2018-10" db="EMBL/GenBank/DDBJ databases">
        <title>Sequencing the genomes of 1000 actinobacteria strains.</title>
        <authorList>
            <person name="Klenk H.-P."/>
        </authorList>
    </citation>
    <scope>NUCLEOTIDE SEQUENCE [LARGE SCALE GENOMIC DNA]</scope>
    <source>
        <strain evidence="2 5">DSM 45119</strain>
    </source>
</reference>
<dbReference type="AlphaFoldDB" id="A0A1I5JTU3"/>
<dbReference type="EMBL" id="RBXX01000002">
    <property type="protein sequence ID" value="RKT86921.1"/>
    <property type="molecule type" value="Genomic_DNA"/>
</dbReference>
<feature type="transmembrane region" description="Helical" evidence="1">
    <location>
        <begin position="93"/>
        <end position="112"/>
    </location>
</feature>
<feature type="transmembrane region" description="Helical" evidence="1">
    <location>
        <begin position="118"/>
        <end position="139"/>
    </location>
</feature>
<evidence type="ECO:0000256" key="1">
    <source>
        <dbReference type="SAM" id="Phobius"/>
    </source>
</evidence>
<dbReference type="InterPro" id="IPR036259">
    <property type="entry name" value="MFS_trans_sf"/>
</dbReference>
<dbReference type="InterPro" id="IPR052524">
    <property type="entry name" value="MFS_Cyanate_Porter"/>
</dbReference>
<dbReference type="PANTHER" id="PTHR23523:SF2">
    <property type="entry name" value="2-NITROIMIDAZOLE TRANSPORTER"/>
    <property type="match status" value="1"/>
</dbReference>
<reference evidence="3 4" key="1">
    <citation type="submission" date="2016-10" db="EMBL/GenBank/DDBJ databases">
        <authorList>
            <person name="de Groot N.N."/>
        </authorList>
    </citation>
    <scope>NUCLEOTIDE SEQUENCE [LARGE SCALE GENOMIC DNA]</scope>
    <source>
        <strain evidence="3 4">CPCC 201259</strain>
    </source>
</reference>
<evidence type="ECO:0000313" key="2">
    <source>
        <dbReference type="EMBL" id="RKT86921.1"/>
    </source>
</evidence>
<dbReference type="Proteomes" id="UP000199398">
    <property type="component" value="Unassembled WGS sequence"/>
</dbReference>
<dbReference type="OrthoDB" id="5317164at2"/>
<evidence type="ECO:0000313" key="4">
    <source>
        <dbReference type="Proteomes" id="UP000199398"/>
    </source>
</evidence>
<feature type="transmembrane region" description="Helical" evidence="1">
    <location>
        <begin position="30"/>
        <end position="54"/>
    </location>
</feature>
<dbReference type="Gene3D" id="1.20.1250.20">
    <property type="entry name" value="MFS general substrate transporter like domains"/>
    <property type="match status" value="1"/>
</dbReference>
<feature type="transmembrane region" description="Helical" evidence="1">
    <location>
        <begin position="320"/>
        <end position="340"/>
    </location>
</feature>
<accession>A0A1I5JTU3</accession>
<keyword evidence="1" id="KW-1133">Transmembrane helix</keyword>
<feature type="transmembrane region" description="Helical" evidence="1">
    <location>
        <begin position="360"/>
        <end position="378"/>
    </location>
</feature>
<dbReference type="SUPFAM" id="SSF103473">
    <property type="entry name" value="MFS general substrate transporter"/>
    <property type="match status" value="1"/>
</dbReference>
<dbReference type="Proteomes" id="UP000270697">
    <property type="component" value="Unassembled WGS sequence"/>
</dbReference>
<feature type="transmembrane region" description="Helical" evidence="1">
    <location>
        <begin position="264"/>
        <end position="284"/>
    </location>
</feature>
<evidence type="ECO:0000313" key="3">
    <source>
        <dbReference type="EMBL" id="SFO75933.1"/>
    </source>
</evidence>
<feature type="transmembrane region" description="Helical" evidence="1">
    <location>
        <begin position="151"/>
        <end position="176"/>
    </location>
</feature>